<dbReference type="PROSITE" id="PS50005">
    <property type="entry name" value="TPR"/>
    <property type="match status" value="1"/>
</dbReference>
<organism evidence="5 6">
    <name type="scientific">Leeuwenhoekiella polynyae</name>
    <dbReference type="NCBI Taxonomy" id="1550906"/>
    <lineage>
        <taxon>Bacteria</taxon>
        <taxon>Pseudomonadati</taxon>
        <taxon>Bacteroidota</taxon>
        <taxon>Flavobacteriia</taxon>
        <taxon>Flavobacteriales</taxon>
        <taxon>Flavobacteriaceae</taxon>
        <taxon>Leeuwenhoekiella</taxon>
    </lineage>
</organism>
<proteinExistence type="predicted"/>
<dbReference type="SUPFAM" id="SSF48452">
    <property type="entry name" value="TPR-like"/>
    <property type="match status" value="2"/>
</dbReference>
<keyword evidence="3" id="KW-0472">Membrane</keyword>
<dbReference type="Gene3D" id="1.10.10.60">
    <property type="entry name" value="Homeodomain-like"/>
    <property type="match status" value="2"/>
</dbReference>
<evidence type="ECO:0000313" key="6">
    <source>
        <dbReference type="Proteomes" id="UP000289859"/>
    </source>
</evidence>
<dbReference type="Proteomes" id="UP000289859">
    <property type="component" value="Unassembled WGS sequence"/>
</dbReference>
<dbReference type="SMART" id="SM00028">
    <property type="entry name" value="TPR"/>
    <property type="match status" value="3"/>
</dbReference>
<evidence type="ECO:0000313" key="5">
    <source>
        <dbReference type="EMBL" id="RXG20994.1"/>
    </source>
</evidence>
<dbReference type="GO" id="GO:0003700">
    <property type="term" value="F:DNA-binding transcription factor activity"/>
    <property type="evidence" value="ECO:0007669"/>
    <property type="project" value="InterPro"/>
</dbReference>
<dbReference type="AlphaFoldDB" id="A0A4Q0P352"/>
<sequence>MSSFGIWIWVVTLGFPQQEVLNIDVAQDKDVHDSYYRNYLNGLSIPELRAAYDVKGIALGKQELITEAYFHKARLAKDSFEVARAFDFAARLYDTKTNLKYADSIILYSQNCGDFTYPALGYMLKGYYYYESGAYDKSLKAYYKAYDLARLNRNRDQEIEISQALGAFQNRWGDYTKAIEIYENHITYLKSLPDFETEYLEDYLITLHNLQLAYQRAGEYDQAGRLIETGLNKTLSSPDRLFFYDFLHSKGVNAYYLGHFENAQKLLLEALPGIIEDLSVVSVSYYYLGQIAKKSGDTSFAYDYFKKIDSVYTLNQEVYPELKSVYDDLIRFSRDLPDSETELYYTRRALAIDSVINSNKLFSNTSYLNQVERPRLLEEVDSARQAFKSRYRKQILGYSLLVLFVLFAGLFIRSSYQRKQTSFSQAATSVIGEKFSRDEEATEPVLTEEIKTVLLHRLQKFEEGEAFLDPELSLFGLAKDLNTNSAYLSRVINEVKGVNFSNYINELRVQHLLKKLEDDPQLQFYKIQALGEEVGFKRAYSFSKAFERKVGEKPSNYLKQLRSVES</sequence>
<dbReference type="Pfam" id="PF12833">
    <property type="entry name" value="HTH_18"/>
    <property type="match status" value="1"/>
</dbReference>
<keyword evidence="6" id="KW-1185">Reference proteome</keyword>
<dbReference type="SMART" id="SM00342">
    <property type="entry name" value="HTH_ARAC"/>
    <property type="match status" value="1"/>
</dbReference>
<keyword evidence="1" id="KW-0238">DNA-binding</keyword>
<dbReference type="GO" id="GO:0043565">
    <property type="term" value="F:sequence-specific DNA binding"/>
    <property type="evidence" value="ECO:0007669"/>
    <property type="project" value="InterPro"/>
</dbReference>
<accession>A0A4Q0P352</accession>
<evidence type="ECO:0000256" key="1">
    <source>
        <dbReference type="ARBA" id="ARBA00023125"/>
    </source>
</evidence>
<evidence type="ECO:0000256" key="3">
    <source>
        <dbReference type="SAM" id="Phobius"/>
    </source>
</evidence>
<keyword evidence="3" id="KW-0812">Transmembrane</keyword>
<comment type="caution">
    <text evidence="5">The sequence shown here is derived from an EMBL/GenBank/DDBJ whole genome shotgun (WGS) entry which is preliminary data.</text>
</comment>
<evidence type="ECO:0000256" key="2">
    <source>
        <dbReference type="PROSITE-ProRule" id="PRU00339"/>
    </source>
</evidence>
<dbReference type="InterPro" id="IPR011990">
    <property type="entry name" value="TPR-like_helical_dom_sf"/>
</dbReference>
<dbReference type="PANTHER" id="PTHR43280:SF2">
    <property type="entry name" value="HTH-TYPE TRANSCRIPTIONAL REGULATOR EXSA"/>
    <property type="match status" value="1"/>
</dbReference>
<dbReference type="RefSeq" id="WP_128765782.1">
    <property type="nucleotide sequence ID" value="NZ_JBHUOO010000007.1"/>
</dbReference>
<dbReference type="PROSITE" id="PS01124">
    <property type="entry name" value="HTH_ARAC_FAMILY_2"/>
    <property type="match status" value="1"/>
</dbReference>
<name>A0A4Q0P352_9FLAO</name>
<keyword evidence="3" id="KW-1133">Transmembrane helix</keyword>
<dbReference type="InterPro" id="IPR019734">
    <property type="entry name" value="TPR_rpt"/>
</dbReference>
<dbReference type="PANTHER" id="PTHR43280">
    <property type="entry name" value="ARAC-FAMILY TRANSCRIPTIONAL REGULATOR"/>
    <property type="match status" value="1"/>
</dbReference>
<feature type="repeat" description="TPR" evidence="2">
    <location>
        <begin position="119"/>
        <end position="152"/>
    </location>
</feature>
<reference evidence="5 6" key="1">
    <citation type="submission" date="2018-07" db="EMBL/GenBank/DDBJ databases">
        <title>Leeuwenhoekiella genomics.</title>
        <authorList>
            <person name="Tahon G."/>
            <person name="Willems A."/>
        </authorList>
    </citation>
    <scope>NUCLEOTIDE SEQUENCE [LARGE SCALE GENOMIC DNA]</scope>
    <source>
        <strain evidence="5 6">LMG 29608</strain>
    </source>
</reference>
<keyword evidence="2" id="KW-0802">TPR repeat</keyword>
<gene>
    <name evidence="5" type="ORF">DSM02_2365</name>
</gene>
<dbReference type="Gene3D" id="1.25.40.10">
    <property type="entry name" value="Tetratricopeptide repeat domain"/>
    <property type="match status" value="2"/>
</dbReference>
<dbReference type="InterPro" id="IPR018060">
    <property type="entry name" value="HTH_AraC"/>
</dbReference>
<dbReference type="OrthoDB" id="5295174at2"/>
<dbReference type="EMBL" id="QOVK01000009">
    <property type="protein sequence ID" value="RXG20994.1"/>
    <property type="molecule type" value="Genomic_DNA"/>
</dbReference>
<protein>
    <submittedName>
        <fullName evidence="5">Tetratricopeptide repeat protein</fullName>
    </submittedName>
</protein>
<feature type="transmembrane region" description="Helical" evidence="3">
    <location>
        <begin position="395"/>
        <end position="412"/>
    </location>
</feature>
<feature type="domain" description="HTH araC/xylS-type" evidence="4">
    <location>
        <begin position="448"/>
        <end position="560"/>
    </location>
</feature>
<evidence type="ECO:0000259" key="4">
    <source>
        <dbReference type="PROSITE" id="PS01124"/>
    </source>
</evidence>